<accession>A0A1V9ESQ9</accession>
<keyword evidence="5" id="KW-1185">Reference proteome</keyword>
<protein>
    <recommendedName>
        <fullName evidence="3">Peptidase M56 domain-containing protein</fullName>
    </recommendedName>
</protein>
<feature type="domain" description="Peptidase M56" evidence="3">
    <location>
        <begin position="164"/>
        <end position="257"/>
    </location>
</feature>
<gene>
    <name evidence="4" type="ORF">A4R26_07260</name>
</gene>
<keyword evidence="1" id="KW-0998">Cell outer membrane</keyword>
<feature type="transmembrane region" description="Helical" evidence="2">
    <location>
        <begin position="6"/>
        <end position="27"/>
    </location>
</feature>
<evidence type="ECO:0000256" key="2">
    <source>
        <dbReference type="SAM" id="Phobius"/>
    </source>
</evidence>
<dbReference type="InterPro" id="IPR039426">
    <property type="entry name" value="TonB-dep_rcpt-like"/>
</dbReference>
<keyword evidence="1" id="KW-1134">Transmembrane beta strand</keyword>
<keyword evidence="1" id="KW-0813">Transport</keyword>
<comment type="similarity">
    <text evidence="1">Belongs to the TonB-dependent receptor family.</text>
</comment>
<dbReference type="InterPro" id="IPR037066">
    <property type="entry name" value="Plug_dom_sf"/>
</dbReference>
<comment type="caution">
    <text evidence="4">The sequence shown here is derived from an EMBL/GenBank/DDBJ whole genome shotgun (WGS) entry which is preliminary data.</text>
</comment>
<name>A0A1V9ESQ9_9BACT</name>
<reference evidence="5" key="1">
    <citation type="submission" date="2016-04" db="EMBL/GenBank/DDBJ databases">
        <authorList>
            <person name="Chen L."/>
            <person name="Zhuang W."/>
            <person name="Wang G."/>
        </authorList>
    </citation>
    <scope>NUCLEOTIDE SEQUENCE [LARGE SCALE GENOMIC DNA]</scope>
    <source>
        <strain evidence="5">208</strain>
    </source>
</reference>
<sequence length="446" mass="50299">MNSYAILTYILKSIFISGVFTGYYWLALRNKSFHSYNRFYLLLSITCSLIIPLFSFTWFTIEKEEIPVSPERIGSLSLQVIDNNATAFPWLSILNYVVIGISIALTGMFALNIFRVYQLKRKSAVLKMDGIDFIYTDLENAPFSFLKNLFWKESISMDSTYGKKIFKHELTHIHQKHTLDILFCQVVNAIFWMNPFNWIVQKELKAIHEFIADKEAVGNSDVEDFARLLLQAHYGNHFLNPTHSFYYSSIKRRLLMLSTTHRTKFSYLRRVLVLPVSFMVLAALSVTTSETKATPAKTSTTITANTPPDVPEIKTAPSPVLPPRQPGPVARVKQPVKRVIKNDTTPTAVTGTVTALSIKQKDTSKPEFSIGGNKVIIRARTDSTKKTLPPNVIYYIDGNLASADDLNKLSPNQIKSINVWKGETAVKKWGAGASEGVIEVITKMVL</sequence>
<evidence type="ECO:0000259" key="3">
    <source>
        <dbReference type="Pfam" id="PF05569"/>
    </source>
</evidence>
<dbReference type="InterPro" id="IPR052173">
    <property type="entry name" value="Beta-lactam_resp_regulator"/>
</dbReference>
<proteinExistence type="inferred from homology"/>
<organism evidence="4 5">
    <name type="scientific">Niastella populi</name>
    <dbReference type="NCBI Taxonomy" id="550983"/>
    <lineage>
        <taxon>Bacteria</taxon>
        <taxon>Pseudomonadati</taxon>
        <taxon>Bacteroidota</taxon>
        <taxon>Chitinophagia</taxon>
        <taxon>Chitinophagales</taxon>
        <taxon>Chitinophagaceae</taxon>
        <taxon>Niastella</taxon>
    </lineage>
</organism>
<dbReference type="STRING" id="550983.A4R26_07260"/>
<evidence type="ECO:0000313" key="4">
    <source>
        <dbReference type="EMBL" id="OQP48895.1"/>
    </source>
</evidence>
<keyword evidence="2" id="KW-1133">Transmembrane helix</keyword>
<feature type="transmembrane region" description="Helical" evidence="2">
    <location>
        <begin position="39"/>
        <end position="61"/>
    </location>
</feature>
<dbReference type="AlphaFoldDB" id="A0A1V9ESQ9"/>
<dbReference type="PROSITE" id="PS52016">
    <property type="entry name" value="TONB_DEPENDENT_REC_3"/>
    <property type="match status" value="1"/>
</dbReference>
<dbReference type="PANTHER" id="PTHR34978">
    <property type="entry name" value="POSSIBLE SENSOR-TRANSDUCER PROTEIN BLAR"/>
    <property type="match status" value="1"/>
</dbReference>
<dbReference type="Proteomes" id="UP000192276">
    <property type="component" value="Unassembled WGS sequence"/>
</dbReference>
<comment type="subcellular location">
    <subcellularLocation>
        <location evidence="1">Cell outer membrane</location>
        <topology evidence="1">Multi-pass membrane protein</topology>
    </subcellularLocation>
</comment>
<dbReference type="InterPro" id="IPR008756">
    <property type="entry name" value="Peptidase_M56"/>
</dbReference>
<dbReference type="EMBL" id="LWBP01000232">
    <property type="protein sequence ID" value="OQP48895.1"/>
    <property type="molecule type" value="Genomic_DNA"/>
</dbReference>
<dbReference type="RefSeq" id="WP_081170285.1">
    <property type="nucleotide sequence ID" value="NZ_LWBP01000232.1"/>
</dbReference>
<dbReference type="OrthoDB" id="9814002at2"/>
<dbReference type="GO" id="GO:0009279">
    <property type="term" value="C:cell outer membrane"/>
    <property type="evidence" value="ECO:0007669"/>
    <property type="project" value="UniProtKB-SubCell"/>
</dbReference>
<dbReference type="PANTHER" id="PTHR34978:SF3">
    <property type="entry name" value="SLR0241 PROTEIN"/>
    <property type="match status" value="1"/>
</dbReference>
<evidence type="ECO:0000256" key="1">
    <source>
        <dbReference type="PROSITE-ProRule" id="PRU01360"/>
    </source>
</evidence>
<keyword evidence="1 2" id="KW-0812">Transmembrane</keyword>
<feature type="transmembrane region" description="Helical" evidence="2">
    <location>
        <begin position="93"/>
        <end position="114"/>
    </location>
</feature>
<keyword evidence="1 2" id="KW-0472">Membrane</keyword>
<feature type="transmembrane region" description="Helical" evidence="2">
    <location>
        <begin position="267"/>
        <end position="286"/>
    </location>
</feature>
<dbReference type="SUPFAM" id="SSF56935">
    <property type="entry name" value="Porins"/>
    <property type="match status" value="1"/>
</dbReference>
<evidence type="ECO:0000313" key="5">
    <source>
        <dbReference type="Proteomes" id="UP000192276"/>
    </source>
</evidence>
<dbReference type="Pfam" id="PF05569">
    <property type="entry name" value="Peptidase_M56"/>
    <property type="match status" value="1"/>
</dbReference>
<dbReference type="Gene3D" id="2.170.130.10">
    <property type="entry name" value="TonB-dependent receptor, plug domain"/>
    <property type="match status" value="1"/>
</dbReference>